<evidence type="ECO:0000313" key="2">
    <source>
        <dbReference type="EMBL" id="QQP37520.1"/>
    </source>
</evidence>
<feature type="domain" description="Tc1-like transposase DDE" evidence="1">
    <location>
        <begin position="4"/>
        <end position="114"/>
    </location>
</feature>
<proteinExistence type="predicted"/>
<evidence type="ECO:0000313" key="3">
    <source>
        <dbReference type="Proteomes" id="UP000595437"/>
    </source>
</evidence>
<accession>A0A7T8GTJ2</accession>
<dbReference type="InterPro" id="IPR036397">
    <property type="entry name" value="RNaseH_sf"/>
</dbReference>
<gene>
    <name evidence="2" type="ORF">FKW44_017808</name>
</gene>
<organism evidence="2 3">
    <name type="scientific">Caligus rogercresseyi</name>
    <name type="common">Sea louse</name>
    <dbReference type="NCBI Taxonomy" id="217165"/>
    <lineage>
        <taxon>Eukaryota</taxon>
        <taxon>Metazoa</taxon>
        <taxon>Ecdysozoa</taxon>
        <taxon>Arthropoda</taxon>
        <taxon>Crustacea</taxon>
        <taxon>Multicrustacea</taxon>
        <taxon>Hexanauplia</taxon>
        <taxon>Copepoda</taxon>
        <taxon>Siphonostomatoida</taxon>
        <taxon>Caligidae</taxon>
        <taxon>Caligus</taxon>
    </lineage>
</organism>
<name>A0A7T8GTJ2_CALRO</name>
<dbReference type="Gene3D" id="3.30.420.10">
    <property type="entry name" value="Ribonuclease H-like superfamily/Ribonuclease H"/>
    <property type="match status" value="1"/>
</dbReference>
<dbReference type="AlphaFoldDB" id="A0A7T8GTJ2"/>
<dbReference type="InterPro" id="IPR038717">
    <property type="entry name" value="Tc1-like_DDE_dom"/>
</dbReference>
<dbReference type="Pfam" id="PF13358">
    <property type="entry name" value="DDE_3"/>
    <property type="match status" value="1"/>
</dbReference>
<keyword evidence="3" id="KW-1185">Reference proteome</keyword>
<protein>
    <submittedName>
        <fullName evidence="2">Transposable element</fullName>
    </submittedName>
</protein>
<sequence>MTKHPASIMMLGVVGSDGKAMPPVFFQEGYRLTSEDYIKVLKKEYACKRVCFQLDGAPAHTAKNTQKWLKENVEFWPKDFWPSSPPDLNPLDFSIWAHIERQACKKRHNSTKALKPSITKAWAKMDPTYIKNTCSTFRPRVVAVMEAKGQIVKNIL</sequence>
<dbReference type="PANTHER" id="PTHR46068">
    <property type="entry name" value="PROTEIN CBG27172"/>
    <property type="match status" value="1"/>
</dbReference>
<evidence type="ECO:0000259" key="1">
    <source>
        <dbReference type="Pfam" id="PF13358"/>
    </source>
</evidence>
<reference evidence="3" key="1">
    <citation type="submission" date="2021-01" db="EMBL/GenBank/DDBJ databases">
        <title>Caligus Genome Assembly.</title>
        <authorList>
            <person name="Gallardo-Escarate C."/>
        </authorList>
    </citation>
    <scope>NUCLEOTIDE SEQUENCE [LARGE SCALE GENOMIC DNA]</scope>
</reference>
<dbReference type="PANTHER" id="PTHR46068:SF1">
    <property type="entry name" value="TRANSPOSASE IS30-LIKE HTH DOMAIN-CONTAINING PROTEIN"/>
    <property type="match status" value="1"/>
</dbReference>
<dbReference type="OrthoDB" id="10006939at2759"/>
<dbReference type="GO" id="GO:0003676">
    <property type="term" value="F:nucleic acid binding"/>
    <property type="evidence" value="ECO:0007669"/>
    <property type="project" value="InterPro"/>
</dbReference>
<dbReference type="EMBL" id="CP045901">
    <property type="protein sequence ID" value="QQP37520.1"/>
    <property type="molecule type" value="Genomic_DNA"/>
</dbReference>
<dbReference type="Proteomes" id="UP000595437">
    <property type="component" value="Chromosome 12"/>
</dbReference>